<dbReference type="AlphaFoldDB" id="A0A553K2V3"/>
<evidence type="ECO:0000313" key="3">
    <source>
        <dbReference type="Proteomes" id="UP000317638"/>
    </source>
</evidence>
<protein>
    <submittedName>
        <fullName evidence="2">PQQ-binding-like beta-propeller repeat protein</fullName>
    </submittedName>
</protein>
<dbReference type="EMBL" id="VKKG01000002">
    <property type="protein sequence ID" value="TRY19039.1"/>
    <property type="molecule type" value="Genomic_DNA"/>
</dbReference>
<dbReference type="SMART" id="SM00564">
    <property type="entry name" value="PQQ"/>
    <property type="match status" value="3"/>
</dbReference>
<organism evidence="2 3">
    <name type="scientific">Tessaracoccus rhinocerotis</name>
    <dbReference type="NCBI Taxonomy" id="1689449"/>
    <lineage>
        <taxon>Bacteria</taxon>
        <taxon>Bacillati</taxon>
        <taxon>Actinomycetota</taxon>
        <taxon>Actinomycetes</taxon>
        <taxon>Propionibacteriales</taxon>
        <taxon>Propionibacteriaceae</taxon>
        <taxon>Tessaracoccus</taxon>
    </lineage>
</organism>
<feature type="domain" description="Pyrrolo-quinoline quinone repeat" evidence="1">
    <location>
        <begin position="311"/>
        <end position="430"/>
    </location>
</feature>
<gene>
    <name evidence="2" type="ORF">FOJ82_08045</name>
</gene>
<dbReference type="InterPro" id="IPR011047">
    <property type="entry name" value="Quinoprotein_ADH-like_sf"/>
</dbReference>
<dbReference type="InterPro" id="IPR015943">
    <property type="entry name" value="WD40/YVTN_repeat-like_dom_sf"/>
</dbReference>
<keyword evidence="3" id="KW-1185">Reference proteome</keyword>
<dbReference type="RefSeq" id="WP_143937931.1">
    <property type="nucleotide sequence ID" value="NZ_VKKG01000002.1"/>
</dbReference>
<accession>A0A553K2V3</accession>
<dbReference type="InterPro" id="IPR002372">
    <property type="entry name" value="PQQ_rpt_dom"/>
</dbReference>
<dbReference type="SUPFAM" id="SSF50998">
    <property type="entry name" value="Quinoprotein alcohol dehydrogenase-like"/>
    <property type="match status" value="1"/>
</dbReference>
<dbReference type="Gene3D" id="2.130.10.10">
    <property type="entry name" value="YVTN repeat-like/Quinoprotein amine dehydrogenase"/>
    <property type="match status" value="1"/>
</dbReference>
<dbReference type="InterPro" id="IPR018391">
    <property type="entry name" value="PQQ_b-propeller_rpt"/>
</dbReference>
<dbReference type="Pfam" id="PF13360">
    <property type="entry name" value="PQQ_2"/>
    <property type="match status" value="1"/>
</dbReference>
<evidence type="ECO:0000259" key="1">
    <source>
        <dbReference type="Pfam" id="PF13360"/>
    </source>
</evidence>
<proteinExistence type="predicted"/>
<reference evidence="2 3" key="1">
    <citation type="submission" date="2019-07" db="EMBL/GenBank/DDBJ databases">
        <authorList>
            <person name="Zhou L.-Y."/>
        </authorList>
    </citation>
    <scope>NUCLEOTIDE SEQUENCE [LARGE SCALE GENOMIC DNA]</scope>
    <source>
        <strain evidence="2 3">YIM 101269</strain>
    </source>
</reference>
<dbReference type="Proteomes" id="UP000317638">
    <property type="component" value="Unassembled WGS sequence"/>
</dbReference>
<sequence>MTLDGGRDRAGRSAGAGMLVLALVVLVGLVAATAVLARPKDALPRTNATALLPPDGHREVERVDDVVTVREYALSSGGPMMSSGPMQLFFALDDPEKLLESSFLRLLETTVSGGEVTHSVTALELGANGVRRSLDVAGQRMRQWVPAPLVLPTDVAAGASWRSSGSVNEFDGFEAVGSMPYDFSASAAVPTDTAHAADGCLDITRTERVGDADANNSTETWCPGRGVVAGGPGTVADSPNPTDPGLGVPASWKPQSWAPEVVDLNKTPPMVWASALPQVGTDEALVVAHRTTGDLLIAPGGDVDRAVRAHPGGAILAIASFGDLVVTATSRATVVAHDIRGVWQWEAGLTDVATLPPALVDGRVVVADGSGNVTALDARTGERVWSTSLADQVVSTPVGCGATTLVGTTGAELVILDEAGQERATASLSDRSEAFSCGGRGEAYSAGLSWLERIAPDGTVLVRRHMHDAIIHDLHAFDGVVVTASGRAITAYDDQTLERLWRLDGDFFDTAMADASIIAIDTERILALDLQGREVASWPSDAARDGFGAHLIPTATGVGIVAPDQQYTRLR</sequence>
<comment type="caution">
    <text evidence="2">The sequence shown here is derived from an EMBL/GenBank/DDBJ whole genome shotgun (WGS) entry which is preliminary data.</text>
</comment>
<evidence type="ECO:0000313" key="2">
    <source>
        <dbReference type="EMBL" id="TRY19039.1"/>
    </source>
</evidence>
<name>A0A553K2V3_9ACTN</name>
<dbReference type="OrthoDB" id="3719819at2"/>